<dbReference type="Gene3D" id="3.30.70.360">
    <property type="match status" value="1"/>
</dbReference>
<dbReference type="Pfam" id="PF01546">
    <property type="entry name" value="Peptidase_M20"/>
    <property type="match status" value="1"/>
</dbReference>
<dbReference type="Pfam" id="PF07687">
    <property type="entry name" value="M20_dimer"/>
    <property type="match status" value="1"/>
</dbReference>
<dbReference type="GO" id="GO:0006508">
    <property type="term" value="P:proteolysis"/>
    <property type="evidence" value="ECO:0007669"/>
    <property type="project" value="UniProtKB-KW"/>
</dbReference>
<keyword evidence="4" id="KW-0378">Hydrolase</keyword>
<dbReference type="RefSeq" id="WP_310798766.1">
    <property type="nucleotide sequence ID" value="NZ_CP123872.1"/>
</dbReference>
<name>A0AA52EDS1_9PROT</name>
<keyword evidence="2" id="KW-0645">Protease</keyword>
<dbReference type="InterPro" id="IPR036264">
    <property type="entry name" value="Bact_exopeptidase_dim_dom"/>
</dbReference>
<dbReference type="PANTHER" id="PTHR45962">
    <property type="entry name" value="N-FATTY-ACYL-AMINO ACID SYNTHASE/HYDROLASE PM20D1"/>
    <property type="match status" value="1"/>
</dbReference>
<evidence type="ECO:0000313" key="8">
    <source>
        <dbReference type="Proteomes" id="UP001268683"/>
    </source>
</evidence>
<feature type="domain" description="Peptidase M20 dimerisation" evidence="6">
    <location>
        <begin position="240"/>
        <end position="383"/>
    </location>
</feature>
<dbReference type="InterPro" id="IPR002933">
    <property type="entry name" value="Peptidase_M20"/>
</dbReference>
<dbReference type="PANTHER" id="PTHR45962:SF1">
    <property type="entry name" value="N-FATTY-ACYL-AMINO ACID SYNTHASE_HYDROLASE PM20D1"/>
    <property type="match status" value="1"/>
</dbReference>
<gene>
    <name evidence="7" type="ORF">QGN29_00930</name>
</gene>
<dbReference type="SUPFAM" id="SSF53187">
    <property type="entry name" value="Zn-dependent exopeptidases"/>
    <property type="match status" value="1"/>
</dbReference>
<evidence type="ECO:0000256" key="2">
    <source>
        <dbReference type="ARBA" id="ARBA00022670"/>
    </source>
</evidence>
<dbReference type="GO" id="GO:0008233">
    <property type="term" value="F:peptidase activity"/>
    <property type="evidence" value="ECO:0007669"/>
    <property type="project" value="UniProtKB-KW"/>
</dbReference>
<evidence type="ECO:0000259" key="6">
    <source>
        <dbReference type="Pfam" id="PF07687"/>
    </source>
</evidence>
<evidence type="ECO:0000256" key="3">
    <source>
        <dbReference type="ARBA" id="ARBA00022723"/>
    </source>
</evidence>
<dbReference type="InterPro" id="IPR011650">
    <property type="entry name" value="Peptidase_M20_dimer"/>
</dbReference>
<keyword evidence="5" id="KW-0862">Zinc</keyword>
<dbReference type="SUPFAM" id="SSF55031">
    <property type="entry name" value="Bacterial exopeptidase dimerisation domain"/>
    <property type="match status" value="1"/>
</dbReference>
<evidence type="ECO:0000256" key="5">
    <source>
        <dbReference type="ARBA" id="ARBA00022833"/>
    </source>
</evidence>
<sequence>MVKNALKITGLLLGIVITLTLYNFFTIDTPKVSSKAPALSLDASLAHEVLARAIRFPTVSYNDRTKMDRKTFASYLAFLYTEFPTVFSELDVDIVAEMSLLLTWKGSNVSLKPAMFIAHHDVVPINPETEEEWKYPPFSGTIADGYIWGRGAIDDKGNMIALLYALEELVKTGFEPERSLYFGFGHDEEIGGKKGAGSIAALLKKRGKKMAFILDEGGAVADPDLLKELGVKVPTAMVAIAEKGYLDVLVEARGPAGHSSKPKPDTSLVKLSRALLKLEDNQPPLDNRYVIGTIEPLLPYMTKGNQYLLSNIWLFGPLVNQQLAQSAEMAASMHRTVVPTIARAGIKSNVIPPLARATVNLRLFPGETPEQVLKDLVTIIDDPDVSISILRGHVASPIKPASGKEWDLLYQSIKEMDPALPITSFLDFGGTDLKNYYDVSDRQFRFAFHPLNRDILDGMHGVNEKMPVKSYAKNVEFFYRILSNAAEANWLSEIE</sequence>
<dbReference type="InterPro" id="IPR047177">
    <property type="entry name" value="Pept_M20A"/>
</dbReference>
<reference evidence="7" key="1">
    <citation type="submission" date="2023-04" db="EMBL/GenBank/DDBJ databases">
        <title>Complete genome sequence of Temperatibacter marinus.</title>
        <authorList>
            <person name="Rong J.-C."/>
            <person name="Yi M.-L."/>
            <person name="Zhao Q."/>
        </authorList>
    </citation>
    <scope>NUCLEOTIDE SEQUENCE</scope>
    <source>
        <strain evidence="7">NBRC 110045</strain>
    </source>
</reference>
<evidence type="ECO:0000313" key="7">
    <source>
        <dbReference type="EMBL" id="WND02926.1"/>
    </source>
</evidence>
<evidence type="ECO:0000256" key="4">
    <source>
        <dbReference type="ARBA" id="ARBA00022801"/>
    </source>
</evidence>
<dbReference type="AlphaFoldDB" id="A0AA52EDS1"/>
<dbReference type="FunFam" id="3.40.630.10:FF:000027">
    <property type="entry name" value="N-fatty-acyl-amino acid synthase/hydrolase PM20D1"/>
    <property type="match status" value="1"/>
</dbReference>
<dbReference type="InterPro" id="IPR001261">
    <property type="entry name" value="ArgE/DapE_CS"/>
</dbReference>
<accession>A0AA52EDS1</accession>
<organism evidence="7 8">
    <name type="scientific">Temperatibacter marinus</name>
    <dbReference type="NCBI Taxonomy" id="1456591"/>
    <lineage>
        <taxon>Bacteria</taxon>
        <taxon>Pseudomonadati</taxon>
        <taxon>Pseudomonadota</taxon>
        <taxon>Alphaproteobacteria</taxon>
        <taxon>Kordiimonadales</taxon>
        <taxon>Temperatibacteraceae</taxon>
        <taxon>Temperatibacter</taxon>
    </lineage>
</organism>
<dbReference type="PROSITE" id="PS00759">
    <property type="entry name" value="ARGE_DAPE_CPG2_2"/>
    <property type="match status" value="1"/>
</dbReference>
<dbReference type="Proteomes" id="UP001268683">
    <property type="component" value="Chromosome"/>
</dbReference>
<comment type="similarity">
    <text evidence="1">Belongs to the peptidase M20A family.</text>
</comment>
<dbReference type="GO" id="GO:0046872">
    <property type="term" value="F:metal ion binding"/>
    <property type="evidence" value="ECO:0007669"/>
    <property type="project" value="UniProtKB-KW"/>
</dbReference>
<proteinExistence type="inferred from homology"/>
<dbReference type="KEGG" id="tmk:QGN29_00930"/>
<protein>
    <submittedName>
        <fullName evidence="7">M20/M25/M40 family metallo-hydrolase</fullName>
    </submittedName>
</protein>
<keyword evidence="8" id="KW-1185">Reference proteome</keyword>
<dbReference type="Gene3D" id="1.10.150.900">
    <property type="match status" value="1"/>
</dbReference>
<dbReference type="Gene3D" id="3.40.630.10">
    <property type="entry name" value="Zn peptidases"/>
    <property type="match status" value="1"/>
</dbReference>
<evidence type="ECO:0000256" key="1">
    <source>
        <dbReference type="ARBA" id="ARBA00006247"/>
    </source>
</evidence>
<keyword evidence="3" id="KW-0479">Metal-binding</keyword>
<dbReference type="EMBL" id="CP123872">
    <property type="protein sequence ID" value="WND02926.1"/>
    <property type="molecule type" value="Genomic_DNA"/>
</dbReference>